<dbReference type="OrthoDB" id="4473401at2759"/>
<dbReference type="EMBL" id="RCHS01001874">
    <property type="protein sequence ID" value="RMX50963.1"/>
    <property type="molecule type" value="Genomic_DNA"/>
</dbReference>
<evidence type="ECO:0000313" key="2">
    <source>
        <dbReference type="EMBL" id="RMX50963.1"/>
    </source>
</evidence>
<dbReference type="InterPro" id="IPR008993">
    <property type="entry name" value="TIMP-like_OB-fold"/>
</dbReference>
<dbReference type="InterPro" id="IPR018933">
    <property type="entry name" value="Netrin_module_non-TIMP"/>
</dbReference>
<organism evidence="2 3">
    <name type="scientific">Pocillopora damicornis</name>
    <name type="common">Cauliflower coral</name>
    <name type="synonym">Millepora damicornis</name>
    <dbReference type="NCBI Taxonomy" id="46731"/>
    <lineage>
        <taxon>Eukaryota</taxon>
        <taxon>Metazoa</taxon>
        <taxon>Cnidaria</taxon>
        <taxon>Anthozoa</taxon>
        <taxon>Hexacorallia</taxon>
        <taxon>Scleractinia</taxon>
        <taxon>Astrocoeniina</taxon>
        <taxon>Pocilloporidae</taxon>
        <taxon>Pocillopora</taxon>
    </lineage>
</organism>
<dbReference type="SUPFAM" id="SSF50242">
    <property type="entry name" value="TIMP-like"/>
    <property type="match status" value="1"/>
</dbReference>
<gene>
    <name evidence="2" type="ORF">pdam_00025165</name>
</gene>
<keyword evidence="3" id="KW-1185">Reference proteome</keyword>
<evidence type="ECO:0000259" key="1">
    <source>
        <dbReference type="Pfam" id="PF01759"/>
    </source>
</evidence>
<protein>
    <recommendedName>
        <fullName evidence="1">Netrin module non-TIMP type domain-containing protein</fullName>
    </recommendedName>
</protein>
<dbReference type="Gene3D" id="2.40.50.120">
    <property type="match status" value="1"/>
</dbReference>
<dbReference type="AlphaFoldDB" id="A0A3M6UBC0"/>
<sequence length="151" mass="17084">MSKLFFKRLSSLSAFVGEVDRKLRHDPVKKQARYLVVIKNVLRKSEGFPTLGSVVVNVPYSESPDCPCPLLPDQETFLLMGDVVVEPKGNSAKVDISVTKPAVVQTWSQEFIQKMNRKCKDLDYRELLRADLKALIYLDSTMTLAPVEVRI</sequence>
<proteinExistence type="predicted"/>
<dbReference type="Pfam" id="PF01759">
    <property type="entry name" value="NTR"/>
    <property type="match status" value="1"/>
</dbReference>
<dbReference type="Proteomes" id="UP000275408">
    <property type="component" value="Unassembled WGS sequence"/>
</dbReference>
<comment type="caution">
    <text evidence="2">The sequence shown here is derived from an EMBL/GenBank/DDBJ whole genome shotgun (WGS) entry which is preliminary data.</text>
</comment>
<evidence type="ECO:0000313" key="3">
    <source>
        <dbReference type="Proteomes" id="UP000275408"/>
    </source>
</evidence>
<name>A0A3M6UBC0_POCDA</name>
<reference evidence="2 3" key="1">
    <citation type="journal article" date="2018" name="Sci. Rep.">
        <title>Comparative analysis of the Pocillopora damicornis genome highlights role of immune system in coral evolution.</title>
        <authorList>
            <person name="Cunning R."/>
            <person name="Bay R.A."/>
            <person name="Gillette P."/>
            <person name="Baker A.C."/>
            <person name="Traylor-Knowles N."/>
        </authorList>
    </citation>
    <scope>NUCLEOTIDE SEQUENCE [LARGE SCALE GENOMIC DNA]</scope>
    <source>
        <strain evidence="2">RSMAS</strain>
        <tissue evidence="2">Whole animal</tissue>
    </source>
</reference>
<accession>A0A3M6UBC0</accession>
<feature type="domain" description="Netrin module non-TIMP type" evidence="1">
    <location>
        <begin position="29"/>
        <end position="116"/>
    </location>
</feature>